<dbReference type="Proteomes" id="UP000335636">
    <property type="component" value="Unassembled WGS sequence"/>
</dbReference>
<keyword evidence="3" id="KW-1185">Reference proteome</keyword>
<protein>
    <submittedName>
        <fullName evidence="2">Uncharacterized protein</fullName>
    </submittedName>
</protein>
<reference evidence="2 3" key="1">
    <citation type="submission" date="2019-04" db="EMBL/GenBank/DDBJ databases">
        <authorList>
            <person name="Alioto T."/>
            <person name="Alioto T."/>
        </authorList>
    </citation>
    <scope>NUCLEOTIDE SEQUENCE [LARGE SCALE GENOMIC DNA]</scope>
</reference>
<gene>
    <name evidence="1" type="ORF">GHT09_012801</name>
    <name evidence="2" type="ORF">MONAX_5E001704</name>
</gene>
<proteinExistence type="predicted"/>
<name>A0A5E4D7I7_MARMO</name>
<dbReference type="EMBL" id="CABDUW010004145">
    <property type="protein sequence ID" value="VTJ90125.1"/>
    <property type="molecule type" value="Genomic_DNA"/>
</dbReference>
<reference evidence="1" key="2">
    <citation type="submission" date="2020-08" db="EMBL/GenBank/DDBJ databases">
        <authorList>
            <person name="Shumante A."/>
            <person name="Zimin A.V."/>
            <person name="Puiu D."/>
            <person name="Salzberg S.L."/>
        </authorList>
    </citation>
    <scope>NUCLEOTIDE SEQUENCE</scope>
    <source>
        <strain evidence="1">WC2-LM</strain>
        <tissue evidence="1">Liver</tissue>
    </source>
</reference>
<evidence type="ECO:0000313" key="3">
    <source>
        <dbReference type="Proteomes" id="UP000335636"/>
    </source>
</evidence>
<dbReference type="Proteomes" id="UP000662637">
    <property type="component" value="Unassembled WGS sequence"/>
</dbReference>
<evidence type="ECO:0000313" key="2">
    <source>
        <dbReference type="EMBL" id="VTJ90125.1"/>
    </source>
</evidence>
<evidence type="ECO:0000313" key="1">
    <source>
        <dbReference type="EMBL" id="KAF7476149.1"/>
    </source>
</evidence>
<accession>A0A5E4D7I7</accession>
<dbReference type="AlphaFoldDB" id="A0A5E4D7I7"/>
<dbReference type="EMBL" id="WJEC01002687">
    <property type="protein sequence ID" value="KAF7476149.1"/>
    <property type="molecule type" value="Genomic_DNA"/>
</dbReference>
<sequence>MVCLNAPQQVCEPADAFWKLAVPSKSQWWVGVAVELLGNITLERATFISITTLALHRFRAPGLCMSEEKIFRRRVHAVKKIFRTNPGFQSQVQPDLHDSAAAPSSFSCISRTKLQLPACSCASLSDLPLTSCVKCI</sequence>
<organism evidence="2 3">
    <name type="scientific">Marmota monax</name>
    <name type="common">Woodchuck</name>
    <dbReference type="NCBI Taxonomy" id="9995"/>
    <lineage>
        <taxon>Eukaryota</taxon>
        <taxon>Metazoa</taxon>
        <taxon>Chordata</taxon>
        <taxon>Craniata</taxon>
        <taxon>Vertebrata</taxon>
        <taxon>Euteleostomi</taxon>
        <taxon>Mammalia</taxon>
        <taxon>Eutheria</taxon>
        <taxon>Euarchontoglires</taxon>
        <taxon>Glires</taxon>
        <taxon>Rodentia</taxon>
        <taxon>Sciuromorpha</taxon>
        <taxon>Sciuridae</taxon>
        <taxon>Xerinae</taxon>
        <taxon>Marmotini</taxon>
        <taxon>Marmota</taxon>
    </lineage>
</organism>